<organism evidence="1 2">
    <name type="scientific">Candidatus Defluviibacterium haderslevense</name>
    <dbReference type="NCBI Taxonomy" id="2981993"/>
    <lineage>
        <taxon>Bacteria</taxon>
        <taxon>Pseudomonadati</taxon>
        <taxon>Bacteroidota</taxon>
        <taxon>Saprospiria</taxon>
        <taxon>Saprospirales</taxon>
        <taxon>Saprospiraceae</taxon>
        <taxon>Candidatus Defluviibacterium</taxon>
    </lineage>
</organism>
<dbReference type="NCBIfam" id="NF005841">
    <property type="entry name" value="PRK07758.1"/>
    <property type="match status" value="1"/>
</dbReference>
<gene>
    <name evidence="1" type="ORF">IPO85_07875</name>
</gene>
<dbReference type="Gene3D" id="1.10.150.20">
    <property type="entry name" value="5' to 3' exonuclease, C-terminal subdomain"/>
    <property type="match status" value="1"/>
</dbReference>
<dbReference type="SUPFAM" id="SSF47789">
    <property type="entry name" value="C-terminal domain of RNA polymerase alpha subunit"/>
    <property type="match status" value="1"/>
</dbReference>
<name>A0A9D7XH28_9BACT</name>
<evidence type="ECO:0008006" key="3">
    <source>
        <dbReference type="Google" id="ProtNLM"/>
    </source>
</evidence>
<evidence type="ECO:0000313" key="2">
    <source>
        <dbReference type="Proteomes" id="UP000808349"/>
    </source>
</evidence>
<protein>
    <recommendedName>
        <fullName evidence="3">RNA polymerase alpha subunit C-terminal domain-containing protein</fullName>
    </recommendedName>
</protein>
<dbReference type="AlphaFoldDB" id="A0A9D7XH28"/>
<dbReference type="EMBL" id="JADKFW010000004">
    <property type="protein sequence ID" value="MBK9717417.1"/>
    <property type="molecule type" value="Genomic_DNA"/>
</dbReference>
<dbReference type="Proteomes" id="UP000808349">
    <property type="component" value="Unassembled WGS sequence"/>
</dbReference>
<accession>A0A9D7XH28</accession>
<evidence type="ECO:0000313" key="1">
    <source>
        <dbReference type="EMBL" id="MBK9717417.1"/>
    </source>
</evidence>
<reference evidence="1 2" key="1">
    <citation type="submission" date="2020-10" db="EMBL/GenBank/DDBJ databases">
        <title>Connecting structure to function with the recovery of over 1000 high-quality activated sludge metagenome-assembled genomes encoding full-length rRNA genes using long-read sequencing.</title>
        <authorList>
            <person name="Singleton C.M."/>
            <person name="Petriglieri F."/>
            <person name="Kristensen J.M."/>
            <person name="Kirkegaard R.H."/>
            <person name="Michaelsen T.Y."/>
            <person name="Andersen M.H."/>
            <person name="Karst S.M."/>
            <person name="Dueholm M.S."/>
            <person name="Nielsen P.H."/>
            <person name="Albertsen M."/>
        </authorList>
    </citation>
    <scope>NUCLEOTIDE SEQUENCE [LARGE SCALE GENOMIC DNA]</scope>
    <source>
        <strain evidence="1">Ribe_18-Q3-R11-54_BAT3C.373</strain>
    </source>
</reference>
<proteinExistence type="predicted"/>
<comment type="caution">
    <text evidence="1">The sequence shown here is derived from an EMBL/GenBank/DDBJ whole genome shotgun (WGS) entry which is preliminary data.</text>
</comment>
<sequence length="98" mass="10936">MGTIKTLRNCKNGHKYYKTSDCPVCPICEVKRKPKDHFFGLLAAPARRALENNGITTLQQLSSYTVEEIMELHGIGKTTIPKLRVALTEAGLTFKNKS</sequence>